<dbReference type="eggNOG" id="COG2897">
    <property type="taxonomic scope" value="Bacteria"/>
</dbReference>
<dbReference type="SMART" id="SM00450">
    <property type="entry name" value="RHOD"/>
    <property type="match status" value="2"/>
</dbReference>
<dbReference type="InterPro" id="IPR036873">
    <property type="entry name" value="Rhodanese-like_dom_sf"/>
</dbReference>
<dbReference type="HOGENOM" id="CLU_031618_2_0_7"/>
<evidence type="ECO:0000313" key="4">
    <source>
        <dbReference type="Proteomes" id="UP000005013"/>
    </source>
</evidence>
<gene>
    <name evidence="3" type="ordered locus">HCD_02790</name>
</gene>
<organism evidence="3 4">
    <name type="scientific">Helicobacter cetorum (strain ATCC BAA-540 / CCUG 52418 / MIT 99-5656)</name>
    <dbReference type="NCBI Taxonomy" id="1163745"/>
    <lineage>
        <taxon>Bacteria</taxon>
        <taxon>Pseudomonadati</taxon>
        <taxon>Campylobacterota</taxon>
        <taxon>Epsilonproteobacteria</taxon>
        <taxon>Campylobacterales</taxon>
        <taxon>Helicobacteraceae</taxon>
        <taxon>Helicobacter</taxon>
    </lineage>
</organism>
<evidence type="ECO:0000256" key="1">
    <source>
        <dbReference type="ARBA" id="ARBA00022737"/>
    </source>
</evidence>
<dbReference type="STRING" id="1163745.HCD_02790"/>
<protein>
    <submittedName>
        <fullName evidence="3">Rhodanese-related sulfur transferase</fullName>
    </submittedName>
</protein>
<dbReference type="RefSeq" id="WP_014659092.1">
    <property type="nucleotide sequence ID" value="NC_017735.1"/>
</dbReference>
<dbReference type="KEGG" id="hcm:HCD_02790"/>
<feature type="domain" description="Rhodanese" evidence="2">
    <location>
        <begin position="153"/>
        <end position="239"/>
    </location>
</feature>
<sequence length="403" mass="46638">MDFLNLDNFKNILFEKDTTIIDTREACFFHGFKEKGALRGGHVKNALRLRSLWLERLKDKTPYFLYSKGALSKNRIVLYGEKSEIKALKPFFKTPKILAFENFMEYQNDFSNPLEKLKNYHYSLSPSLLYQKLQEEDCLIFEVGHASLKQSTEHVLGALYLDTDILESPPLYNLNPIEVLQEKLSELGVSKDSSVVLYSSSVIAALRVFFILQYAGVKKVQFLDGGLEAWKNLNLPTSKHYKTPKRFFSALKPCNSFYLSLESALKKQKKGYKLVSIRSWEEYQAQKNDYAYIERKGEIPGALWGFSGSHYSNACDFYNPDNTLRNPYEIYKLWEQQGFNRYDKVIFYCSTGWRGAVAWFYALLNGWDNAFLCDGGWHEYQSKGFIARENALKIPKPSANNGY</sequence>
<reference evidence="3 4" key="1">
    <citation type="journal article" date="2013" name="PLoS ONE">
        <title>Sequence Divergence and Conservation in Genomes ofHelicobacter cetorum Strains from a Dolphin and a Whale.</title>
        <authorList>
            <person name="Kersulyte D."/>
            <person name="Rossi M."/>
            <person name="Berg D.E."/>
        </authorList>
    </citation>
    <scope>NUCLEOTIDE SEQUENCE [LARGE SCALE GENOMIC DNA]</scope>
    <source>
        <strain evidence="3 4">MIT 99-5656</strain>
    </source>
</reference>
<proteinExistence type="predicted"/>
<dbReference type="PROSITE" id="PS50206">
    <property type="entry name" value="RHODANESE_3"/>
    <property type="match status" value="2"/>
</dbReference>
<name>I0ERK7_HELCM</name>
<feature type="domain" description="Rhodanese" evidence="2">
    <location>
        <begin position="268"/>
        <end position="389"/>
    </location>
</feature>
<evidence type="ECO:0000259" key="2">
    <source>
        <dbReference type="PROSITE" id="PS50206"/>
    </source>
</evidence>
<dbReference type="PANTHER" id="PTHR43855">
    <property type="entry name" value="THIOSULFATE SULFURTRANSFERASE"/>
    <property type="match status" value="1"/>
</dbReference>
<keyword evidence="4" id="KW-1185">Reference proteome</keyword>
<dbReference type="PATRIC" id="fig|1163745.3.peg.593"/>
<dbReference type="InterPro" id="IPR001763">
    <property type="entry name" value="Rhodanese-like_dom"/>
</dbReference>
<dbReference type="EMBL" id="CP003481">
    <property type="protein sequence ID" value="AFI05576.1"/>
    <property type="molecule type" value="Genomic_DNA"/>
</dbReference>
<dbReference type="InterPro" id="IPR051126">
    <property type="entry name" value="Thiosulfate_sulfurtransferase"/>
</dbReference>
<dbReference type="OrthoDB" id="9781034at2"/>
<dbReference type="Gene3D" id="3.40.250.10">
    <property type="entry name" value="Rhodanese-like domain"/>
    <property type="match status" value="3"/>
</dbReference>
<accession>I0ERK7</accession>
<dbReference type="AlphaFoldDB" id="I0ERK7"/>
<keyword evidence="3" id="KW-0808">Transferase</keyword>
<dbReference type="Proteomes" id="UP000005013">
    <property type="component" value="Chromosome"/>
</dbReference>
<dbReference type="GO" id="GO:0016740">
    <property type="term" value="F:transferase activity"/>
    <property type="evidence" value="ECO:0007669"/>
    <property type="project" value="UniProtKB-KW"/>
</dbReference>
<dbReference type="PANTHER" id="PTHR43855:SF1">
    <property type="entry name" value="THIOSULFATE SULFURTRANSFERASE"/>
    <property type="match status" value="1"/>
</dbReference>
<dbReference type="SUPFAM" id="SSF52821">
    <property type="entry name" value="Rhodanese/Cell cycle control phosphatase"/>
    <property type="match status" value="2"/>
</dbReference>
<keyword evidence="1" id="KW-0677">Repeat</keyword>
<dbReference type="Pfam" id="PF00581">
    <property type="entry name" value="Rhodanese"/>
    <property type="match status" value="2"/>
</dbReference>
<evidence type="ECO:0000313" key="3">
    <source>
        <dbReference type="EMBL" id="AFI05576.1"/>
    </source>
</evidence>